<name>A0A851GMW6_9BACT</name>
<evidence type="ECO:0000313" key="2">
    <source>
        <dbReference type="EMBL" id="NWK56367.1"/>
    </source>
</evidence>
<evidence type="ECO:0000313" key="3">
    <source>
        <dbReference type="Proteomes" id="UP000557872"/>
    </source>
</evidence>
<dbReference type="GO" id="GO:0006950">
    <property type="term" value="P:response to stress"/>
    <property type="evidence" value="ECO:0007669"/>
    <property type="project" value="UniProtKB-ARBA"/>
</dbReference>
<reference evidence="2 3" key="1">
    <citation type="submission" date="2020-07" db="EMBL/GenBank/DDBJ databases">
        <title>Roseicoccus Jingziensis gen. nov., sp. nov., isolated from coastal seawater.</title>
        <authorList>
            <person name="Feng X."/>
        </authorList>
    </citation>
    <scope>NUCLEOTIDE SEQUENCE [LARGE SCALE GENOMIC DNA]</scope>
    <source>
        <strain evidence="2 3">N1E253</strain>
    </source>
</reference>
<dbReference type="RefSeq" id="WP_178933145.1">
    <property type="nucleotide sequence ID" value="NZ_JACBAZ010000004.1"/>
</dbReference>
<gene>
    <name evidence="2" type="ORF">HW115_12155</name>
</gene>
<dbReference type="PANTHER" id="PTHR38773:SF1">
    <property type="entry name" value="PROTEIN SPRT"/>
    <property type="match status" value="1"/>
</dbReference>
<dbReference type="Pfam" id="PF10263">
    <property type="entry name" value="SprT-like"/>
    <property type="match status" value="1"/>
</dbReference>
<accession>A0A851GMW6</accession>
<feature type="domain" description="SprT-like" evidence="1">
    <location>
        <begin position="56"/>
        <end position="196"/>
    </location>
</feature>
<dbReference type="InterPro" id="IPR006640">
    <property type="entry name" value="SprT-like_domain"/>
</dbReference>
<keyword evidence="3" id="KW-1185">Reference proteome</keyword>
<evidence type="ECO:0000259" key="1">
    <source>
        <dbReference type="SMART" id="SM00731"/>
    </source>
</evidence>
<dbReference type="EMBL" id="JACBAZ010000004">
    <property type="protein sequence ID" value="NWK56367.1"/>
    <property type="molecule type" value="Genomic_DNA"/>
</dbReference>
<proteinExistence type="predicted"/>
<comment type="caution">
    <text evidence="2">The sequence shown here is derived from an EMBL/GenBank/DDBJ whole genome shotgun (WGS) entry which is preliminary data.</text>
</comment>
<dbReference type="Proteomes" id="UP000557872">
    <property type="component" value="Unassembled WGS sequence"/>
</dbReference>
<protein>
    <submittedName>
        <fullName evidence="2">SprT-like domain-containing protein</fullName>
    </submittedName>
</protein>
<dbReference type="SMART" id="SM00731">
    <property type="entry name" value="SprT"/>
    <property type="match status" value="1"/>
</dbReference>
<organism evidence="2 3">
    <name type="scientific">Oceaniferula marina</name>
    <dbReference type="NCBI Taxonomy" id="2748318"/>
    <lineage>
        <taxon>Bacteria</taxon>
        <taxon>Pseudomonadati</taxon>
        <taxon>Verrucomicrobiota</taxon>
        <taxon>Verrucomicrobiia</taxon>
        <taxon>Verrucomicrobiales</taxon>
        <taxon>Verrucomicrobiaceae</taxon>
        <taxon>Oceaniferula</taxon>
    </lineage>
</organism>
<dbReference type="AlphaFoldDB" id="A0A851GMW6"/>
<dbReference type="PANTHER" id="PTHR38773">
    <property type="entry name" value="PROTEIN SPRT"/>
    <property type="match status" value="1"/>
</dbReference>
<sequence length="217" mass="24251">MLPLVQQLEFGFTDGQKREADEASGEGFTSGADVCETFSSIEPQVLKSGFDRGLTAQCAESLLCLGLDGVAAVVEVQWNSRMRTTAGRAFWPDARIELNPKLEQLAPDEVQRTLLHELAHLVAYARAGRKRISAHGVEWQLACAQLGIPGERATHSLPLPGRTMARKWRYECPACGEGFDRVRRLKRWAGCYACCKQHNGGYYHRKFRLLESQLDVD</sequence>